<dbReference type="AlphaFoldDB" id="A0A7G9RHB3"/>
<keyword evidence="1 3" id="KW-0489">Methyltransferase</keyword>
<dbReference type="PANTHER" id="PTHR12049:SF7">
    <property type="entry name" value="PROTEIN ARGININE METHYLTRANSFERASE NDUFAF7, MITOCHONDRIAL"/>
    <property type="match status" value="1"/>
</dbReference>
<evidence type="ECO:0000256" key="2">
    <source>
        <dbReference type="ARBA" id="ARBA00022679"/>
    </source>
</evidence>
<dbReference type="SUPFAM" id="SSF53335">
    <property type="entry name" value="S-adenosyl-L-methionine-dependent methyltransferases"/>
    <property type="match status" value="1"/>
</dbReference>
<dbReference type="GO" id="GO:0035243">
    <property type="term" value="F:protein-arginine omega-N symmetric methyltransferase activity"/>
    <property type="evidence" value="ECO:0007669"/>
    <property type="project" value="TreeGrafter"/>
</dbReference>
<evidence type="ECO:0000313" key="3">
    <source>
        <dbReference type="EMBL" id="QNN54988.1"/>
    </source>
</evidence>
<gene>
    <name evidence="3" type="ORF">H9L09_11240</name>
</gene>
<dbReference type="GO" id="GO:0032259">
    <property type="term" value="P:methylation"/>
    <property type="evidence" value="ECO:0007669"/>
    <property type="project" value="UniProtKB-KW"/>
</dbReference>
<dbReference type="Proteomes" id="UP000515947">
    <property type="component" value="Chromosome"/>
</dbReference>
<name>A0A7G9RHB3_9ACTN</name>
<dbReference type="PANTHER" id="PTHR12049">
    <property type="entry name" value="PROTEIN ARGININE METHYLTRANSFERASE NDUFAF7, MITOCHONDRIAL"/>
    <property type="match status" value="1"/>
</dbReference>
<reference evidence="3 4" key="1">
    <citation type="submission" date="2020-08" db="EMBL/GenBank/DDBJ databases">
        <title>Genome sequence of Nocardioides mesophilus KACC 16243T.</title>
        <authorList>
            <person name="Hyun D.-W."/>
            <person name="Bae J.-W."/>
        </authorList>
    </citation>
    <scope>NUCLEOTIDE SEQUENCE [LARGE SCALE GENOMIC DNA]</scope>
    <source>
        <strain evidence="3 4">KACC 16243</strain>
    </source>
</reference>
<keyword evidence="4" id="KW-1185">Reference proteome</keyword>
<proteinExistence type="predicted"/>
<keyword evidence="2 3" id="KW-0808">Transferase</keyword>
<dbReference type="InterPro" id="IPR003788">
    <property type="entry name" value="NDUFAF7"/>
</dbReference>
<organism evidence="3 4">
    <name type="scientific">Nocardioides mesophilus</name>
    <dbReference type="NCBI Taxonomy" id="433659"/>
    <lineage>
        <taxon>Bacteria</taxon>
        <taxon>Bacillati</taxon>
        <taxon>Actinomycetota</taxon>
        <taxon>Actinomycetes</taxon>
        <taxon>Propionibacteriales</taxon>
        <taxon>Nocardioidaceae</taxon>
        <taxon>Nocardioides</taxon>
    </lineage>
</organism>
<accession>A0A7G9RHB3</accession>
<evidence type="ECO:0000313" key="4">
    <source>
        <dbReference type="Proteomes" id="UP000515947"/>
    </source>
</evidence>
<dbReference type="Gene3D" id="3.40.50.12710">
    <property type="match status" value="1"/>
</dbReference>
<evidence type="ECO:0000256" key="1">
    <source>
        <dbReference type="ARBA" id="ARBA00022603"/>
    </source>
</evidence>
<sequence>MRPEPPPTDAPTWKTAWDAALYGPDGFFRRESPAAHFRTSVHTSNRFAEAVVRLVRDAGLDTVVDIGAGRGELLAAVHALAPDLELLGVEVARRPAGLPDAVAWTTALPESVDGLMIANEWLDNIPCHVVEMAPSGRAHVVHVDPRTGEESLGRPLDHDSVPASLAAWCERWWPLSPAAPGTRAEVGTTRDAAWADVVRRVTRGLAVAVDYGHTRDTRPPLGSLRSYRDGREAQVLPDGSRDVTAHVAVDAVADLVGATVLPQREALRALGVSGARPDLATATEDPAGYVRALSRAGEAAELTAAGGLGDFSWIVTAVGDVAAPFTG</sequence>
<dbReference type="Pfam" id="PF02636">
    <property type="entry name" value="Methyltransf_28"/>
    <property type="match status" value="1"/>
</dbReference>
<dbReference type="InterPro" id="IPR038375">
    <property type="entry name" value="NDUFAF7_sf"/>
</dbReference>
<dbReference type="InterPro" id="IPR029063">
    <property type="entry name" value="SAM-dependent_MTases_sf"/>
</dbReference>
<dbReference type="KEGG" id="nmes:H9L09_11240"/>
<dbReference type="EMBL" id="CP060713">
    <property type="protein sequence ID" value="QNN54988.1"/>
    <property type="molecule type" value="Genomic_DNA"/>
</dbReference>
<protein>
    <submittedName>
        <fullName evidence="3">SAM-dependent methyltransferase</fullName>
    </submittedName>
</protein>